<accession>A0A1J4RMR4</accession>
<dbReference type="InterPro" id="IPR012338">
    <property type="entry name" value="Beta-lactam/transpept-like"/>
</dbReference>
<proteinExistence type="predicted"/>
<reference evidence="3 4" key="1">
    <citation type="journal article" date="2016" name="Environ. Microbiol.">
        <title>Genomic resolution of a cold subsurface aquifer community provides metabolic insights for novel microbes adapted to high CO concentrations.</title>
        <authorList>
            <person name="Probst A.J."/>
            <person name="Castelle C.J."/>
            <person name="Singh A."/>
            <person name="Brown C.T."/>
            <person name="Anantharaman K."/>
            <person name="Sharon I."/>
            <person name="Hug L.A."/>
            <person name="Burstein D."/>
            <person name="Emerson J.B."/>
            <person name="Thomas B.C."/>
            <person name="Banfield J.F."/>
        </authorList>
    </citation>
    <scope>NUCLEOTIDE SEQUENCE [LARGE SCALE GENOMIC DNA]</scope>
    <source>
        <strain evidence="3">CG1_02_47_37</strain>
    </source>
</reference>
<feature type="transmembrane region" description="Helical" evidence="1">
    <location>
        <begin position="29"/>
        <end position="46"/>
    </location>
</feature>
<gene>
    <name evidence="3" type="ORF">AUJ59_04120</name>
</gene>
<dbReference type="STRING" id="1805034.AUJ59_04120"/>
<dbReference type="PANTHER" id="PTHR35333">
    <property type="entry name" value="BETA-LACTAMASE"/>
    <property type="match status" value="1"/>
</dbReference>
<dbReference type="GO" id="GO:0046677">
    <property type="term" value="P:response to antibiotic"/>
    <property type="evidence" value="ECO:0007669"/>
    <property type="project" value="InterPro"/>
</dbReference>
<dbReference type="Proteomes" id="UP000183144">
    <property type="component" value="Unassembled WGS sequence"/>
</dbReference>
<organism evidence="3 4">
    <name type="scientific">Candidatus Beckwithbacteria bacterium CG1_02_47_37</name>
    <dbReference type="NCBI Taxonomy" id="1805034"/>
    <lineage>
        <taxon>Bacteria</taxon>
        <taxon>Candidatus Beckwithiibacteriota</taxon>
    </lineage>
</organism>
<keyword evidence="1" id="KW-0472">Membrane</keyword>
<name>A0A1J4RMR4_9BACT</name>
<dbReference type="EMBL" id="MNUI01000075">
    <property type="protein sequence ID" value="OIN88336.1"/>
    <property type="molecule type" value="Genomic_DNA"/>
</dbReference>
<dbReference type="GO" id="GO:0030655">
    <property type="term" value="P:beta-lactam antibiotic catabolic process"/>
    <property type="evidence" value="ECO:0007669"/>
    <property type="project" value="InterPro"/>
</dbReference>
<evidence type="ECO:0000313" key="4">
    <source>
        <dbReference type="Proteomes" id="UP000183144"/>
    </source>
</evidence>
<comment type="caution">
    <text evidence="3">The sequence shown here is derived from an EMBL/GenBank/DDBJ whole genome shotgun (WGS) entry which is preliminary data.</text>
</comment>
<dbReference type="SUPFAM" id="SSF56601">
    <property type="entry name" value="beta-lactamase/transpeptidase-like"/>
    <property type="match status" value="1"/>
</dbReference>
<dbReference type="AlphaFoldDB" id="A0A1J4RMR4"/>
<keyword evidence="1" id="KW-0812">Transmembrane</keyword>
<dbReference type="GO" id="GO:0008800">
    <property type="term" value="F:beta-lactamase activity"/>
    <property type="evidence" value="ECO:0007669"/>
    <property type="project" value="InterPro"/>
</dbReference>
<evidence type="ECO:0000313" key="3">
    <source>
        <dbReference type="EMBL" id="OIN88336.1"/>
    </source>
</evidence>
<dbReference type="InterPro" id="IPR045155">
    <property type="entry name" value="Beta-lactam_cat"/>
</dbReference>
<sequence length="320" mass="34748">MEKEVSGAEVKVRRPRKTIGEEGSRKQTIILFLLLLFLGLVMYLPGKIKAPQLSIDRPQWSDGGVITIKKTKRAVIRQAPTLENLIAGQPGDFGILVKSVNGQEEIKLGENLVMTAASVIKLPVLIVYYQAVDSGQLDPEAEYVLAEADRWKYGTGSLQYQPAGTIYTYRQVAQLAANQSDNMGAEVLIKKLGGYAKTQQLVNKLGLTKINLKENEITAAEAGGLLLQLAQGKLLTPASREELFRNLTKTVNEDRLPAGVPDSVRVVHKFGSEAGVVNDCGIVEAGNPYVICVLTTAVNVGEVEPLLPQISAAVWDWLGD</sequence>
<dbReference type="Gene3D" id="3.40.710.10">
    <property type="entry name" value="DD-peptidase/beta-lactamase superfamily"/>
    <property type="match status" value="1"/>
</dbReference>
<evidence type="ECO:0000256" key="1">
    <source>
        <dbReference type="SAM" id="Phobius"/>
    </source>
</evidence>
<keyword evidence="1" id="KW-1133">Transmembrane helix</keyword>
<dbReference type="InterPro" id="IPR000871">
    <property type="entry name" value="Beta-lactam_class-A"/>
</dbReference>
<dbReference type="PANTHER" id="PTHR35333:SF4">
    <property type="entry name" value="SLR0121 PROTEIN"/>
    <property type="match status" value="1"/>
</dbReference>
<protein>
    <recommendedName>
        <fullName evidence="2">Beta-lactamase class A catalytic domain-containing protein</fullName>
    </recommendedName>
</protein>
<evidence type="ECO:0000259" key="2">
    <source>
        <dbReference type="Pfam" id="PF13354"/>
    </source>
</evidence>
<dbReference type="Pfam" id="PF13354">
    <property type="entry name" value="Beta-lactamase2"/>
    <property type="match status" value="1"/>
</dbReference>
<feature type="domain" description="Beta-lactamase class A catalytic" evidence="2">
    <location>
        <begin position="94"/>
        <end position="295"/>
    </location>
</feature>